<gene>
    <name evidence="2" type="ORF">SAMN05444142_101380</name>
</gene>
<accession>A0A1H0C7M2</accession>
<reference evidence="2 3" key="1">
    <citation type="submission" date="2016-11" db="EMBL/GenBank/DDBJ databases">
        <authorList>
            <person name="Varghese N."/>
            <person name="Submissions S."/>
        </authorList>
    </citation>
    <scope>NUCLEOTIDE SEQUENCE [LARGE SCALE GENOMIC DNA]</scope>
    <source>
        <strain evidence="2 3">DSM 29620</strain>
    </source>
</reference>
<dbReference type="OrthoDB" id="5297170at2"/>
<name>A0A1H0C7M2_9RHOB</name>
<dbReference type="Gene3D" id="3.30.70.790">
    <property type="entry name" value="UreE, C-terminal domain"/>
    <property type="match status" value="1"/>
</dbReference>
<evidence type="ECO:0000313" key="2">
    <source>
        <dbReference type="EMBL" id="SHJ47820.1"/>
    </source>
</evidence>
<keyword evidence="3" id="KW-1185">Reference proteome</keyword>
<feature type="domain" description="DUF2007" evidence="1">
    <location>
        <begin position="1"/>
        <end position="64"/>
    </location>
</feature>
<dbReference type="Pfam" id="PF09413">
    <property type="entry name" value="DUF2007"/>
    <property type="match status" value="1"/>
</dbReference>
<sequence>MKQLLRTNDPTVMAFAKALLQGEDIDCFEMDVNMSVLEGSIGILPRRLMVREGDLTRAQRVMRDNGIAVDG</sequence>
<organism evidence="2 3">
    <name type="scientific">Lutimaribacter pacificus</name>
    <dbReference type="NCBI Taxonomy" id="391948"/>
    <lineage>
        <taxon>Bacteria</taxon>
        <taxon>Pseudomonadati</taxon>
        <taxon>Pseudomonadota</taxon>
        <taxon>Alphaproteobacteria</taxon>
        <taxon>Rhodobacterales</taxon>
        <taxon>Roseobacteraceae</taxon>
        <taxon>Lutimaribacter</taxon>
    </lineage>
</organism>
<dbReference type="RefSeq" id="WP_149786721.1">
    <property type="nucleotide sequence ID" value="NZ_FNIO01000001.1"/>
</dbReference>
<dbReference type="EMBL" id="FQZZ01000001">
    <property type="protein sequence ID" value="SHJ47820.1"/>
    <property type="molecule type" value="Genomic_DNA"/>
</dbReference>
<protein>
    <submittedName>
        <fullName evidence="2">Signal transducing protein</fullName>
    </submittedName>
</protein>
<dbReference type="Proteomes" id="UP000324252">
    <property type="component" value="Unassembled WGS sequence"/>
</dbReference>
<evidence type="ECO:0000259" key="1">
    <source>
        <dbReference type="Pfam" id="PF09413"/>
    </source>
</evidence>
<dbReference type="SUPFAM" id="SSF54913">
    <property type="entry name" value="GlnB-like"/>
    <property type="match status" value="1"/>
</dbReference>
<dbReference type="InterPro" id="IPR018551">
    <property type="entry name" value="DUF2007"/>
</dbReference>
<dbReference type="InterPro" id="IPR011322">
    <property type="entry name" value="N-reg_PII-like_a/b"/>
</dbReference>
<proteinExistence type="predicted"/>
<dbReference type="AlphaFoldDB" id="A0A1H0C7M2"/>
<evidence type="ECO:0000313" key="3">
    <source>
        <dbReference type="Proteomes" id="UP000324252"/>
    </source>
</evidence>